<sequence length="260" mass="29453">MLAKTKGIIIGSVPLYVLTGGESVAKGLDILVPASSEATMKIFLRSEFGYSLTDTNIHRGAHGTLRMKYTYQKGRKTIMLRVATGENPLVPLMFSETTLTMGFISAWGVFCGYPKLTLWRRGLLNHFTDDDHDEKTGKSYLRVTAAVNKFQNEGYNLSANPGQWQGPLHRCYTSAICTHTIRSLYDPSGLFVSFGVREHQRAYISHAIRYDDRYTVVWSLGGNFCHDPVLYHKAFSQSQRIYPRAMNPEEYPFEEDSEDE</sequence>
<dbReference type="AlphaFoldDB" id="A0AAD7MBA2"/>
<reference evidence="1" key="1">
    <citation type="submission" date="2023-03" db="EMBL/GenBank/DDBJ databases">
        <title>Massive genome expansion in bonnet fungi (Mycena s.s.) driven by repeated elements and novel gene families across ecological guilds.</title>
        <authorList>
            <consortium name="Lawrence Berkeley National Laboratory"/>
            <person name="Harder C.B."/>
            <person name="Miyauchi S."/>
            <person name="Viragh M."/>
            <person name="Kuo A."/>
            <person name="Thoen E."/>
            <person name="Andreopoulos B."/>
            <person name="Lu D."/>
            <person name="Skrede I."/>
            <person name="Drula E."/>
            <person name="Henrissat B."/>
            <person name="Morin E."/>
            <person name="Kohler A."/>
            <person name="Barry K."/>
            <person name="LaButti K."/>
            <person name="Morin E."/>
            <person name="Salamov A."/>
            <person name="Lipzen A."/>
            <person name="Mereny Z."/>
            <person name="Hegedus B."/>
            <person name="Baldrian P."/>
            <person name="Stursova M."/>
            <person name="Weitz H."/>
            <person name="Taylor A."/>
            <person name="Grigoriev I.V."/>
            <person name="Nagy L.G."/>
            <person name="Martin F."/>
            <person name="Kauserud H."/>
        </authorList>
    </citation>
    <scope>NUCLEOTIDE SEQUENCE</scope>
    <source>
        <strain evidence="1">CBHHK182m</strain>
    </source>
</reference>
<keyword evidence="2" id="KW-1185">Reference proteome</keyword>
<organism evidence="1 2">
    <name type="scientific">Mycena metata</name>
    <dbReference type="NCBI Taxonomy" id="1033252"/>
    <lineage>
        <taxon>Eukaryota</taxon>
        <taxon>Fungi</taxon>
        <taxon>Dikarya</taxon>
        <taxon>Basidiomycota</taxon>
        <taxon>Agaricomycotina</taxon>
        <taxon>Agaricomycetes</taxon>
        <taxon>Agaricomycetidae</taxon>
        <taxon>Agaricales</taxon>
        <taxon>Marasmiineae</taxon>
        <taxon>Mycenaceae</taxon>
        <taxon>Mycena</taxon>
    </lineage>
</organism>
<comment type="caution">
    <text evidence="1">The sequence shown here is derived from an EMBL/GenBank/DDBJ whole genome shotgun (WGS) entry which is preliminary data.</text>
</comment>
<dbReference type="Proteomes" id="UP001215598">
    <property type="component" value="Unassembled WGS sequence"/>
</dbReference>
<proteinExistence type="predicted"/>
<dbReference type="EMBL" id="JARKIB010000422">
    <property type="protein sequence ID" value="KAJ7709298.1"/>
    <property type="molecule type" value="Genomic_DNA"/>
</dbReference>
<evidence type="ECO:0000313" key="2">
    <source>
        <dbReference type="Proteomes" id="UP001215598"/>
    </source>
</evidence>
<accession>A0AAD7MBA2</accession>
<gene>
    <name evidence="1" type="ORF">B0H16DRAFT_1745941</name>
</gene>
<protein>
    <submittedName>
        <fullName evidence="1">Uncharacterized protein</fullName>
    </submittedName>
</protein>
<name>A0AAD7MBA2_9AGAR</name>
<evidence type="ECO:0000313" key="1">
    <source>
        <dbReference type="EMBL" id="KAJ7709298.1"/>
    </source>
</evidence>